<proteinExistence type="predicted"/>
<dbReference type="SMART" id="SM00292">
    <property type="entry name" value="BRCT"/>
    <property type="match status" value="1"/>
</dbReference>
<evidence type="ECO:0000313" key="4">
    <source>
        <dbReference type="Proteomes" id="UP000030645"/>
    </source>
</evidence>
<reference evidence="4" key="1">
    <citation type="submission" date="2013-01" db="EMBL/GenBank/DDBJ databases">
        <title>Draft Genome Sequence of a Mulberry Tree, Morus notabilis C.K. Schneid.</title>
        <authorList>
            <person name="He N."/>
            <person name="Zhao S."/>
        </authorList>
    </citation>
    <scope>NUCLEOTIDE SEQUENCE</scope>
</reference>
<dbReference type="InterPro" id="IPR047252">
    <property type="entry name" value="TP53BP1-like"/>
</dbReference>
<evidence type="ECO:0000259" key="2">
    <source>
        <dbReference type="PROSITE" id="PS50172"/>
    </source>
</evidence>
<feature type="compositionally biased region" description="Basic and acidic residues" evidence="1">
    <location>
        <begin position="752"/>
        <end position="769"/>
    </location>
</feature>
<dbReference type="Proteomes" id="UP000030645">
    <property type="component" value="Unassembled WGS sequence"/>
</dbReference>
<name>W9QMP5_9ROSA</name>
<sequence length="1142" mass="126831">MEDALAFRPPQFSEDLAWLPGWAQHQVEQFDECVNQPLSSSKLASSKDSTLFQGNICRGKDQILLSREEARHNNYSLFLSGEDNSPSSFTSSHRNVLQFHLHLSSDGCSQRVPSQPDKSQTAYAADKLLSMPNFETSVALKQNGCEMSFNAGGLNIVPQSSNPESCPLYPSNNKDSIRHNGEKFSVRHLKDVEINDAVELSIAASEALVIHEIVKSTADLEALVTTDALEVSLRVKQARLDWSQGAFDSSTKETDDEDSLSNLDDFEMRDAIEDVGLFYSISDQNVNASAISRVKETPASRNHCGLAVHFGSIELWAQPVLFDGNSTQKQFEDIMSLDAMPSKDLPLESLNSDRQERVFIVDVLGLNTTNMATENDPLTPKNQSAVCMTQLKVHAPSIASFYLGTCPEKIAGSAAVDLTSSQPQTEENIANNDSSLNNARENRVTYPVPERFRSRWFGGWTAENNAAKSILKAFTGETSFLSESADIAPDENSYVQIRETNFNGASQSSVAIEGLLDKASKEILFSQDVVRSSSLSLVDPLCSIVPCSISSEDTNSTRAQNQNNKETDFERDFITPVEMRNSGNISNLNVQFQCGDGQVTHIVNEDSERTVRRQLTSLKTYSTFLPNSVAISDEGSLQYNNPFQSQFSRGHIALNQNMGCIGTPDKGGSKQIPLFNFVCAPLSGRENEEFCETMVNGKLTEKLKKKNTPNRETTRDVGDLAVHFPKGRVQPVLLNHGVRRRLQASKPSAVDSDGKEHSKQKSGMKDHIRLQPSERPQNVQPDYKNSHDGHFPAQKRVRFSEVEIQIEANKNARELHFSKRNCSTTTTNKKLKNIDKLSDYCIREESYLNRCSNVGKELMIFQGIRFLLTGLSRQKGKDIKEKVQKYGGIVLSDIPFPPTLRGKRFSRTNWCQLPIILASGKQRSTKFLYGCVVKAFILNVDWLTDSIGAGSMLPPEKYLILRWHDTQSSSIWKQVHDNKSNNIFEKVGIMPHGKHSFCTKLAKIVKHGGGKAFKTLQWLVHSLDKGKISVGVIVTENENTASRHLRQCACEQQIPMMISYLISHRTRGNSGSGRPLNEPPRLPEQAKSTGRLLSLTGRPYESTDSLGHQRRGSPFLKASSENHLSTLAIAGVSLVSNNDANQ</sequence>
<protein>
    <recommendedName>
        <fullName evidence="2">BRCT domain-containing protein</fullName>
    </recommendedName>
</protein>
<dbReference type="GO" id="GO:0000077">
    <property type="term" value="P:DNA damage checkpoint signaling"/>
    <property type="evidence" value="ECO:0007669"/>
    <property type="project" value="TreeGrafter"/>
</dbReference>
<dbReference type="GO" id="GO:0042393">
    <property type="term" value="F:histone binding"/>
    <property type="evidence" value="ECO:0007669"/>
    <property type="project" value="TreeGrafter"/>
</dbReference>
<feature type="domain" description="BRCT" evidence="2">
    <location>
        <begin position="856"/>
        <end position="960"/>
    </location>
</feature>
<dbReference type="GO" id="GO:0005634">
    <property type="term" value="C:nucleus"/>
    <property type="evidence" value="ECO:0007669"/>
    <property type="project" value="TreeGrafter"/>
</dbReference>
<gene>
    <name evidence="3" type="ORF">L484_011341</name>
</gene>
<organism evidence="3 4">
    <name type="scientific">Morus notabilis</name>
    <dbReference type="NCBI Taxonomy" id="981085"/>
    <lineage>
        <taxon>Eukaryota</taxon>
        <taxon>Viridiplantae</taxon>
        <taxon>Streptophyta</taxon>
        <taxon>Embryophyta</taxon>
        <taxon>Tracheophyta</taxon>
        <taxon>Spermatophyta</taxon>
        <taxon>Magnoliopsida</taxon>
        <taxon>eudicotyledons</taxon>
        <taxon>Gunneridae</taxon>
        <taxon>Pentapetalae</taxon>
        <taxon>rosids</taxon>
        <taxon>fabids</taxon>
        <taxon>Rosales</taxon>
        <taxon>Moraceae</taxon>
        <taxon>Moreae</taxon>
        <taxon>Morus</taxon>
    </lineage>
</organism>
<evidence type="ECO:0000313" key="3">
    <source>
        <dbReference type="EMBL" id="EXB42568.1"/>
    </source>
</evidence>
<feature type="region of interest" description="Disordered" evidence="1">
    <location>
        <begin position="734"/>
        <end position="790"/>
    </location>
</feature>
<dbReference type="PANTHER" id="PTHR15321">
    <property type="entry name" value="TUMOR SUPPRESSOR P53-BINDING PROTEIN 1"/>
    <property type="match status" value="1"/>
</dbReference>
<dbReference type="InterPro" id="IPR001357">
    <property type="entry name" value="BRCT_dom"/>
</dbReference>
<dbReference type="STRING" id="981085.W9QMP5"/>
<dbReference type="EMBL" id="KE343825">
    <property type="protein sequence ID" value="EXB42568.1"/>
    <property type="molecule type" value="Genomic_DNA"/>
</dbReference>
<keyword evidence="4" id="KW-1185">Reference proteome</keyword>
<dbReference type="GO" id="GO:0045944">
    <property type="term" value="P:positive regulation of transcription by RNA polymerase II"/>
    <property type="evidence" value="ECO:0007669"/>
    <property type="project" value="TreeGrafter"/>
</dbReference>
<dbReference type="Gene3D" id="3.40.50.10190">
    <property type="entry name" value="BRCT domain"/>
    <property type="match status" value="2"/>
</dbReference>
<dbReference type="InterPro" id="IPR036420">
    <property type="entry name" value="BRCT_dom_sf"/>
</dbReference>
<dbReference type="eggNOG" id="ENOG502RDA7">
    <property type="taxonomic scope" value="Eukaryota"/>
</dbReference>
<dbReference type="SUPFAM" id="SSF52113">
    <property type="entry name" value="BRCT domain"/>
    <property type="match status" value="1"/>
</dbReference>
<accession>W9QMP5</accession>
<dbReference type="AlphaFoldDB" id="W9QMP5"/>
<dbReference type="PANTHER" id="PTHR15321:SF3">
    <property type="entry name" value="TP53-BINDING PROTEIN 1"/>
    <property type="match status" value="1"/>
</dbReference>
<dbReference type="PROSITE" id="PS50172">
    <property type="entry name" value="BRCT"/>
    <property type="match status" value="1"/>
</dbReference>
<feature type="region of interest" description="Disordered" evidence="1">
    <location>
        <begin position="1066"/>
        <end position="1117"/>
    </location>
</feature>
<evidence type="ECO:0000256" key="1">
    <source>
        <dbReference type="SAM" id="MobiDB-lite"/>
    </source>
</evidence>